<name>A0A9D2M900_9FIRM</name>
<feature type="domain" description="Sporulation stage II protein D amidase enhancer LytB N-terminal" evidence="2">
    <location>
        <begin position="80"/>
        <end position="128"/>
    </location>
</feature>
<gene>
    <name evidence="3" type="ORF">H9945_11170</name>
</gene>
<dbReference type="GO" id="GO:0030435">
    <property type="term" value="P:sporulation resulting in formation of a cellular spore"/>
    <property type="evidence" value="ECO:0007669"/>
    <property type="project" value="InterPro"/>
</dbReference>
<reference evidence="3" key="2">
    <citation type="submission" date="2021-04" db="EMBL/GenBank/DDBJ databases">
        <authorList>
            <person name="Gilroy R."/>
        </authorList>
    </citation>
    <scope>NUCLEOTIDE SEQUENCE</scope>
    <source>
        <strain evidence="3">ChiBcec8-13705</strain>
    </source>
</reference>
<organism evidence="3 4">
    <name type="scientific">Candidatus Gemmiger avicola</name>
    <dbReference type="NCBI Taxonomy" id="2838605"/>
    <lineage>
        <taxon>Bacteria</taxon>
        <taxon>Bacillati</taxon>
        <taxon>Bacillota</taxon>
        <taxon>Clostridia</taxon>
        <taxon>Eubacteriales</taxon>
        <taxon>Gemmiger</taxon>
    </lineage>
</organism>
<proteinExistence type="predicted"/>
<feature type="region of interest" description="Disordered" evidence="1">
    <location>
        <begin position="39"/>
        <end position="59"/>
    </location>
</feature>
<dbReference type="Proteomes" id="UP000886803">
    <property type="component" value="Unassembled WGS sequence"/>
</dbReference>
<evidence type="ECO:0000313" key="4">
    <source>
        <dbReference type="Proteomes" id="UP000886803"/>
    </source>
</evidence>
<dbReference type="Pfam" id="PF08486">
    <property type="entry name" value="SpoIID"/>
    <property type="match status" value="1"/>
</dbReference>
<dbReference type="InterPro" id="IPR013486">
    <property type="entry name" value="SpoIID/LytB"/>
</dbReference>
<dbReference type="InterPro" id="IPR013693">
    <property type="entry name" value="SpoIID/LytB_N"/>
</dbReference>
<accession>A0A9D2M900</accession>
<feature type="compositionally biased region" description="Low complexity" evidence="1">
    <location>
        <begin position="39"/>
        <end position="54"/>
    </location>
</feature>
<dbReference type="NCBIfam" id="TIGR02669">
    <property type="entry name" value="SpoIID_LytB"/>
    <property type="match status" value="1"/>
</dbReference>
<evidence type="ECO:0000256" key="1">
    <source>
        <dbReference type="SAM" id="MobiDB-lite"/>
    </source>
</evidence>
<reference evidence="3" key="1">
    <citation type="journal article" date="2021" name="PeerJ">
        <title>Extensive microbial diversity within the chicken gut microbiome revealed by metagenomics and culture.</title>
        <authorList>
            <person name="Gilroy R."/>
            <person name="Ravi A."/>
            <person name="Getino M."/>
            <person name="Pursley I."/>
            <person name="Horton D.L."/>
            <person name="Alikhan N.F."/>
            <person name="Baker D."/>
            <person name="Gharbi K."/>
            <person name="Hall N."/>
            <person name="Watson M."/>
            <person name="Adriaenssens E.M."/>
            <person name="Foster-Nyarko E."/>
            <person name="Jarju S."/>
            <person name="Secka A."/>
            <person name="Antonio M."/>
            <person name="Oren A."/>
            <person name="Chaudhuri R.R."/>
            <person name="La Ragione R."/>
            <person name="Hildebrand F."/>
            <person name="Pallen M.J."/>
        </authorList>
    </citation>
    <scope>NUCLEOTIDE SEQUENCE</scope>
    <source>
        <strain evidence="3">ChiBcec8-13705</strain>
    </source>
</reference>
<evidence type="ECO:0000259" key="2">
    <source>
        <dbReference type="Pfam" id="PF08486"/>
    </source>
</evidence>
<comment type="caution">
    <text evidence="3">The sequence shown here is derived from an EMBL/GenBank/DDBJ whole genome shotgun (WGS) entry which is preliminary data.</text>
</comment>
<sequence length="347" mass="35988">MNRTFTGLAALVLLAGAVPFVCLLLPAAPVSVTGAETQPAATAAPSPAAPTSAADEPTEITETTADPIAALAAAPVYLYDEAAGAVAEVAARDFLIGAAACEMPPDWPNDALCAQMVASHSYALYCRDHGGSDEAGWLAVNSALGSGWTDEAALRARWGEDFDKHYARFEALADEVAGSLLLYDGAPALACYHAISNGRTEASEALWPEALPYLAGVDSAWDREADGFEVTIQLSAQQMADALAALGATPEGEPEDWVGGSRWDKAGYVESIELGGVSVRGSDLRAALGLRSACFAIAWRGGQFVITTRGYGHGIGLSQAGARSMAAGGADWREILEYYFPGAEVVG</sequence>
<dbReference type="AlphaFoldDB" id="A0A9D2M900"/>
<protein>
    <submittedName>
        <fullName evidence="3">SpoIID/LytB domain-containing protein</fullName>
    </submittedName>
</protein>
<dbReference type="EMBL" id="DWYG01000188">
    <property type="protein sequence ID" value="HJB43044.1"/>
    <property type="molecule type" value="Genomic_DNA"/>
</dbReference>
<evidence type="ECO:0000313" key="3">
    <source>
        <dbReference type="EMBL" id="HJB43044.1"/>
    </source>
</evidence>